<sequence length="277" mass="31230">MTVPNVPNWARVILLIAIWTSFGPQLRRLKRKKESSGISLWYILFNLLNATEQLAFSVFFSVNDENGLFTHKSQTTGDWINLVQFAGVFVLWFTISGLSLRLPSDDTRRWPKITSSTLFGVAVAAVVPLFVPRPSSEPGEGSSARDVASLFSFIHSRFLFPIITLLSLGSLIPQVRTTRSRPHRGALSLSGLAVQGVLFLIDAFAWVGRLEFPWDEFDGSESSWKALLDWYQGVGWVPVNNGLSALVKMLILSLTIRHWWRRDRREERSGETEPLLA</sequence>
<feature type="transmembrane region" description="Helical" evidence="1">
    <location>
        <begin position="185"/>
        <end position="207"/>
    </location>
</feature>
<evidence type="ECO:0000256" key="1">
    <source>
        <dbReference type="SAM" id="Phobius"/>
    </source>
</evidence>
<keyword evidence="1" id="KW-0812">Transmembrane</keyword>
<name>A0A0B7K6B5_BIOOC</name>
<accession>A0A0B7K6B5</accession>
<dbReference type="AlphaFoldDB" id="A0A0B7K6B5"/>
<keyword evidence="1" id="KW-1133">Transmembrane helix</keyword>
<evidence type="ECO:0000313" key="2">
    <source>
        <dbReference type="EMBL" id="CEO52868.1"/>
    </source>
</evidence>
<feature type="transmembrane region" description="Helical" evidence="1">
    <location>
        <begin position="38"/>
        <end position="62"/>
    </location>
</feature>
<dbReference type="EMBL" id="JADCTT010000006">
    <property type="protein sequence ID" value="KAF9750936.1"/>
    <property type="molecule type" value="Genomic_DNA"/>
</dbReference>
<reference evidence="2" key="1">
    <citation type="submission" date="2015-01" db="EMBL/GenBank/DDBJ databases">
        <authorList>
            <person name="Durling Mikael"/>
        </authorList>
    </citation>
    <scope>NUCLEOTIDE SEQUENCE</scope>
</reference>
<feature type="transmembrane region" description="Helical" evidence="1">
    <location>
        <begin position="242"/>
        <end position="260"/>
    </location>
</feature>
<evidence type="ECO:0000313" key="3">
    <source>
        <dbReference type="EMBL" id="KAF9750936.1"/>
    </source>
</evidence>
<proteinExistence type="predicted"/>
<feature type="transmembrane region" description="Helical" evidence="1">
    <location>
        <begin position="151"/>
        <end position="173"/>
    </location>
</feature>
<gene>
    <name evidence="2" type="ORF">BN869_000008926_1</name>
    <name evidence="3" type="ORF">IM811_015156</name>
</gene>
<feature type="transmembrane region" description="Helical" evidence="1">
    <location>
        <begin position="82"/>
        <end position="101"/>
    </location>
</feature>
<organism evidence="2">
    <name type="scientific">Bionectria ochroleuca</name>
    <name type="common">Gliocladium roseum</name>
    <dbReference type="NCBI Taxonomy" id="29856"/>
    <lineage>
        <taxon>Eukaryota</taxon>
        <taxon>Fungi</taxon>
        <taxon>Dikarya</taxon>
        <taxon>Ascomycota</taxon>
        <taxon>Pezizomycotina</taxon>
        <taxon>Sordariomycetes</taxon>
        <taxon>Hypocreomycetidae</taxon>
        <taxon>Hypocreales</taxon>
        <taxon>Bionectriaceae</taxon>
        <taxon>Clonostachys</taxon>
    </lineage>
</organism>
<dbReference type="Proteomes" id="UP000616885">
    <property type="component" value="Unassembled WGS sequence"/>
</dbReference>
<feature type="transmembrane region" description="Helical" evidence="1">
    <location>
        <begin position="113"/>
        <end position="131"/>
    </location>
</feature>
<keyword evidence="1" id="KW-0472">Membrane</keyword>
<protein>
    <submittedName>
        <fullName evidence="2">Uncharacterized protein</fullName>
    </submittedName>
</protein>
<dbReference type="EMBL" id="CDPU01000031">
    <property type="protein sequence ID" value="CEO52868.1"/>
    <property type="molecule type" value="Genomic_DNA"/>
</dbReference>
<reference evidence="3" key="2">
    <citation type="submission" date="2020-10" db="EMBL/GenBank/DDBJ databases">
        <title>High-Quality Genome Resource of Clonostachys rosea strain S41 by Oxford Nanopore Long-Read Sequencing.</title>
        <authorList>
            <person name="Wang H."/>
        </authorList>
    </citation>
    <scope>NUCLEOTIDE SEQUENCE</scope>
    <source>
        <strain evidence="3">S41</strain>
    </source>
</reference>